<keyword evidence="8" id="KW-1185">Reference proteome</keyword>
<evidence type="ECO:0000256" key="1">
    <source>
        <dbReference type="ARBA" id="ARBA00004370"/>
    </source>
</evidence>
<dbReference type="InterPro" id="IPR023408">
    <property type="entry name" value="MscS_beta-dom_sf"/>
</dbReference>
<keyword evidence="4 5" id="KW-0472">Membrane</keyword>
<protein>
    <submittedName>
        <fullName evidence="7">Mechanosensitive ion channel family protein</fullName>
    </submittedName>
</protein>
<evidence type="ECO:0000313" key="7">
    <source>
        <dbReference type="EMBL" id="MFC7280134.1"/>
    </source>
</evidence>
<evidence type="ECO:0000313" key="8">
    <source>
        <dbReference type="Proteomes" id="UP001596548"/>
    </source>
</evidence>
<dbReference type="InterPro" id="IPR045275">
    <property type="entry name" value="MscS_archaea/bacteria_type"/>
</dbReference>
<proteinExistence type="predicted"/>
<dbReference type="PANTHER" id="PTHR30221">
    <property type="entry name" value="SMALL-CONDUCTANCE MECHANOSENSITIVE CHANNEL"/>
    <property type="match status" value="1"/>
</dbReference>
<dbReference type="RefSeq" id="WP_378978130.1">
    <property type="nucleotide sequence ID" value="NZ_JBHTBJ010000079.1"/>
</dbReference>
<dbReference type="InterPro" id="IPR006685">
    <property type="entry name" value="MscS_channel_2nd"/>
</dbReference>
<dbReference type="EMBL" id="JBHTBJ010000079">
    <property type="protein sequence ID" value="MFC7280134.1"/>
    <property type="molecule type" value="Genomic_DNA"/>
</dbReference>
<dbReference type="InterPro" id="IPR010920">
    <property type="entry name" value="LSM_dom_sf"/>
</dbReference>
<dbReference type="Proteomes" id="UP001596548">
    <property type="component" value="Unassembled WGS sequence"/>
</dbReference>
<dbReference type="PANTHER" id="PTHR30221:SF1">
    <property type="entry name" value="SMALL-CONDUCTANCE MECHANOSENSITIVE CHANNEL"/>
    <property type="match status" value="1"/>
</dbReference>
<organism evidence="7 8">
    <name type="scientific">Paractinoplanes rhizophilus</name>
    <dbReference type="NCBI Taxonomy" id="1416877"/>
    <lineage>
        <taxon>Bacteria</taxon>
        <taxon>Bacillati</taxon>
        <taxon>Actinomycetota</taxon>
        <taxon>Actinomycetes</taxon>
        <taxon>Micromonosporales</taxon>
        <taxon>Micromonosporaceae</taxon>
        <taxon>Paractinoplanes</taxon>
    </lineage>
</organism>
<dbReference type="Pfam" id="PF00924">
    <property type="entry name" value="MS_channel_2nd"/>
    <property type="match status" value="1"/>
</dbReference>
<evidence type="ECO:0000256" key="3">
    <source>
        <dbReference type="ARBA" id="ARBA00022989"/>
    </source>
</evidence>
<sequence length="270" mass="27420">MTARPVTQPAPTGSAVYVSTNARPRRAAPGWQPAILTVLAAGAAAVAAAGDLHSPHLTVRLVAAAGTAGFLITATAAVLRAAAWLSTITAARLGPTHASVLRILTVIAGAAVTALTTLGLLAVPVGKLLLGGALTGALLGIAGQQTLANLVAGVVLLFTRTIAVGDRIRLHNGTLGGSFEGTVTELGLIHLHLRTANEPLVIPNTQVLASAIAVLDPQAAQPTSPIPRPRRSIRTRRRNGLPAHNTVLRTTRIMPAITDATTAPTPDPAG</sequence>
<dbReference type="SUPFAM" id="SSF50182">
    <property type="entry name" value="Sm-like ribonucleoproteins"/>
    <property type="match status" value="1"/>
</dbReference>
<feature type="transmembrane region" description="Helical" evidence="5">
    <location>
        <begin position="31"/>
        <end position="49"/>
    </location>
</feature>
<comment type="caution">
    <text evidence="7">The sequence shown here is derived from an EMBL/GenBank/DDBJ whole genome shotgun (WGS) entry which is preliminary data.</text>
</comment>
<evidence type="ECO:0000256" key="5">
    <source>
        <dbReference type="SAM" id="Phobius"/>
    </source>
</evidence>
<name>A0ABW2I5L5_9ACTN</name>
<reference evidence="8" key="1">
    <citation type="journal article" date="2019" name="Int. J. Syst. Evol. Microbiol.">
        <title>The Global Catalogue of Microorganisms (GCM) 10K type strain sequencing project: providing services to taxonomists for standard genome sequencing and annotation.</title>
        <authorList>
            <consortium name="The Broad Institute Genomics Platform"/>
            <consortium name="The Broad Institute Genome Sequencing Center for Infectious Disease"/>
            <person name="Wu L."/>
            <person name="Ma J."/>
        </authorList>
    </citation>
    <scope>NUCLEOTIDE SEQUENCE [LARGE SCALE GENOMIC DNA]</scope>
    <source>
        <strain evidence="8">XZYJT-10</strain>
    </source>
</reference>
<comment type="subcellular location">
    <subcellularLocation>
        <location evidence="1">Membrane</location>
    </subcellularLocation>
</comment>
<dbReference type="Gene3D" id="1.10.287.1260">
    <property type="match status" value="1"/>
</dbReference>
<keyword evidence="3 5" id="KW-1133">Transmembrane helix</keyword>
<dbReference type="Gene3D" id="2.30.30.60">
    <property type="match status" value="1"/>
</dbReference>
<feature type="transmembrane region" description="Helical" evidence="5">
    <location>
        <begin position="100"/>
        <end position="123"/>
    </location>
</feature>
<gene>
    <name evidence="7" type="ORF">ACFQS1_39770</name>
</gene>
<keyword evidence="2 5" id="KW-0812">Transmembrane</keyword>
<feature type="domain" description="Mechanosensitive ion channel MscS" evidence="6">
    <location>
        <begin position="146"/>
        <end position="212"/>
    </location>
</feature>
<evidence type="ECO:0000259" key="6">
    <source>
        <dbReference type="Pfam" id="PF00924"/>
    </source>
</evidence>
<evidence type="ECO:0000256" key="4">
    <source>
        <dbReference type="ARBA" id="ARBA00023136"/>
    </source>
</evidence>
<evidence type="ECO:0000256" key="2">
    <source>
        <dbReference type="ARBA" id="ARBA00022692"/>
    </source>
</evidence>
<feature type="transmembrane region" description="Helical" evidence="5">
    <location>
        <begin position="129"/>
        <end position="159"/>
    </location>
</feature>
<accession>A0ABW2I5L5</accession>
<feature type="transmembrane region" description="Helical" evidence="5">
    <location>
        <begin position="61"/>
        <end position="79"/>
    </location>
</feature>